<dbReference type="Proteomes" id="UP000003340">
    <property type="component" value="Unassembled WGS sequence"/>
</dbReference>
<evidence type="ECO:0000256" key="1">
    <source>
        <dbReference type="SAM" id="MobiDB-lite"/>
    </source>
</evidence>
<gene>
    <name evidence="2" type="ORF">CLOSTMETH_01093</name>
</gene>
<keyword evidence="3" id="KW-1185">Reference proteome</keyword>
<comment type="caution">
    <text evidence="2">The sequence shown here is derived from an EMBL/GenBank/DDBJ whole genome shotgun (WGS) entry which is preliminary data.</text>
</comment>
<name>C0EB76_9FIRM</name>
<organism evidence="2 3">
    <name type="scientific">[Clostridium] methylpentosum DSM 5476</name>
    <dbReference type="NCBI Taxonomy" id="537013"/>
    <lineage>
        <taxon>Bacteria</taxon>
        <taxon>Bacillati</taxon>
        <taxon>Bacillota</taxon>
        <taxon>Clostridia</taxon>
        <taxon>Eubacteriales</taxon>
        <taxon>Oscillospiraceae</taxon>
        <taxon>Oscillospiraceae incertae sedis</taxon>
    </lineage>
</organism>
<feature type="compositionally biased region" description="Low complexity" evidence="1">
    <location>
        <begin position="88"/>
        <end position="99"/>
    </location>
</feature>
<sequence length="105" mass="11677">MVTQSDDLHKIVEEFSRIKTGGLAQRDDFRYGSTNTIFVFHLKQGDSFSVSYDGLVLNKVRQDGLSGLWNLPYGKEPASEQEMLEEISSASSRPFQSQSNKGAAT</sequence>
<accession>C0EB76</accession>
<proteinExistence type="predicted"/>
<dbReference type="AlphaFoldDB" id="C0EB76"/>
<reference evidence="2 3" key="2">
    <citation type="submission" date="2009-02" db="EMBL/GenBank/DDBJ databases">
        <title>Draft genome sequence of Clostridium methylpentosum (DSM 5476).</title>
        <authorList>
            <person name="Sudarsanam P."/>
            <person name="Ley R."/>
            <person name="Guruge J."/>
            <person name="Turnbaugh P.J."/>
            <person name="Mahowald M."/>
            <person name="Liep D."/>
            <person name="Gordon J."/>
        </authorList>
    </citation>
    <scope>NUCLEOTIDE SEQUENCE [LARGE SCALE GENOMIC DNA]</scope>
    <source>
        <strain evidence="2 3">DSM 5476</strain>
    </source>
</reference>
<protein>
    <submittedName>
        <fullName evidence="2">Uncharacterized protein</fullName>
    </submittedName>
</protein>
<dbReference type="HOGENOM" id="CLU_2231907_0_0_9"/>
<feature type="region of interest" description="Disordered" evidence="1">
    <location>
        <begin position="80"/>
        <end position="105"/>
    </location>
</feature>
<dbReference type="EMBL" id="ACEC01000040">
    <property type="protein sequence ID" value="EEG31296.1"/>
    <property type="molecule type" value="Genomic_DNA"/>
</dbReference>
<reference evidence="2 3" key="1">
    <citation type="submission" date="2009-01" db="EMBL/GenBank/DDBJ databases">
        <authorList>
            <person name="Fulton L."/>
            <person name="Clifton S."/>
            <person name="Fulton B."/>
            <person name="Xu J."/>
            <person name="Minx P."/>
            <person name="Pepin K.H."/>
            <person name="Johnson M."/>
            <person name="Bhonagiri V."/>
            <person name="Nash W.E."/>
            <person name="Mardis E.R."/>
            <person name="Wilson R.K."/>
        </authorList>
    </citation>
    <scope>NUCLEOTIDE SEQUENCE [LARGE SCALE GENOMIC DNA]</scope>
    <source>
        <strain evidence="2 3">DSM 5476</strain>
    </source>
</reference>
<evidence type="ECO:0000313" key="2">
    <source>
        <dbReference type="EMBL" id="EEG31296.1"/>
    </source>
</evidence>
<evidence type="ECO:0000313" key="3">
    <source>
        <dbReference type="Proteomes" id="UP000003340"/>
    </source>
</evidence>